<proteinExistence type="predicted"/>
<evidence type="ECO:0000259" key="3">
    <source>
        <dbReference type="Pfam" id="PF25597"/>
    </source>
</evidence>
<gene>
    <name evidence="4" type="ORF">Tco_0771889</name>
</gene>
<comment type="caution">
    <text evidence="4">The sequence shown here is derived from an EMBL/GenBank/DDBJ whole genome shotgun (WGS) entry which is preliminary data.</text>
</comment>
<accession>A0ABQ4ZK46</accession>
<dbReference type="SUPFAM" id="SSF56672">
    <property type="entry name" value="DNA/RNA polymerases"/>
    <property type="match status" value="1"/>
</dbReference>
<dbReference type="CDD" id="cd09272">
    <property type="entry name" value="RNase_HI_RT_Ty1"/>
    <property type="match status" value="1"/>
</dbReference>
<feature type="compositionally biased region" description="Polar residues" evidence="1">
    <location>
        <begin position="514"/>
        <end position="532"/>
    </location>
</feature>
<feature type="domain" description="Reverse transcriptase Ty1/copia-type" evidence="2">
    <location>
        <begin position="543"/>
        <end position="670"/>
    </location>
</feature>
<reference evidence="4" key="2">
    <citation type="submission" date="2022-01" db="EMBL/GenBank/DDBJ databases">
        <authorList>
            <person name="Yamashiro T."/>
            <person name="Shiraishi A."/>
            <person name="Satake H."/>
            <person name="Nakayama K."/>
        </authorList>
    </citation>
    <scope>NUCLEOTIDE SEQUENCE</scope>
</reference>
<reference evidence="4" key="1">
    <citation type="journal article" date="2022" name="Int. J. Mol. Sci.">
        <title>Draft Genome of Tanacetum Coccineum: Genomic Comparison of Closely Related Tanacetum-Family Plants.</title>
        <authorList>
            <person name="Yamashiro T."/>
            <person name="Shiraishi A."/>
            <person name="Nakayama K."/>
            <person name="Satake H."/>
        </authorList>
    </citation>
    <scope>NUCLEOTIDE SEQUENCE</scope>
</reference>
<dbReference type="Pfam" id="PF25597">
    <property type="entry name" value="SH3_retrovirus"/>
    <property type="match status" value="1"/>
</dbReference>
<organism evidence="4 5">
    <name type="scientific">Tanacetum coccineum</name>
    <dbReference type="NCBI Taxonomy" id="301880"/>
    <lineage>
        <taxon>Eukaryota</taxon>
        <taxon>Viridiplantae</taxon>
        <taxon>Streptophyta</taxon>
        <taxon>Embryophyta</taxon>
        <taxon>Tracheophyta</taxon>
        <taxon>Spermatophyta</taxon>
        <taxon>Magnoliopsida</taxon>
        <taxon>eudicotyledons</taxon>
        <taxon>Gunneridae</taxon>
        <taxon>Pentapetalae</taxon>
        <taxon>asterids</taxon>
        <taxon>campanulids</taxon>
        <taxon>Asterales</taxon>
        <taxon>Asteraceae</taxon>
        <taxon>Asteroideae</taxon>
        <taxon>Anthemideae</taxon>
        <taxon>Anthemidinae</taxon>
        <taxon>Tanacetum</taxon>
    </lineage>
</organism>
<dbReference type="PANTHER" id="PTHR11439">
    <property type="entry name" value="GAG-POL-RELATED RETROTRANSPOSON"/>
    <property type="match status" value="1"/>
</dbReference>
<dbReference type="PANTHER" id="PTHR11439:SF467">
    <property type="entry name" value="INTEGRASE CATALYTIC DOMAIN-CONTAINING PROTEIN"/>
    <property type="match status" value="1"/>
</dbReference>
<name>A0ABQ4ZK46_9ASTR</name>
<dbReference type="InterPro" id="IPR013103">
    <property type="entry name" value="RVT_2"/>
</dbReference>
<evidence type="ECO:0000256" key="1">
    <source>
        <dbReference type="SAM" id="MobiDB-lite"/>
    </source>
</evidence>
<dbReference type="Pfam" id="PF07727">
    <property type="entry name" value="RVT_2"/>
    <property type="match status" value="1"/>
</dbReference>
<evidence type="ECO:0000313" key="4">
    <source>
        <dbReference type="EMBL" id="GJS89253.1"/>
    </source>
</evidence>
<dbReference type="Proteomes" id="UP001151760">
    <property type="component" value="Unassembled WGS sequence"/>
</dbReference>
<feature type="domain" description="Retroviral polymerase SH3-like" evidence="3">
    <location>
        <begin position="380"/>
        <end position="439"/>
    </location>
</feature>
<feature type="region of interest" description="Disordered" evidence="1">
    <location>
        <begin position="497"/>
        <end position="536"/>
    </location>
</feature>
<keyword evidence="5" id="KW-1185">Reference proteome</keyword>
<dbReference type="InterPro" id="IPR043502">
    <property type="entry name" value="DNA/RNA_pol_sf"/>
</dbReference>
<protein>
    <submittedName>
        <fullName evidence="4">Retrovirus-related pol polyprotein from transposon TNT 1-94</fullName>
    </submittedName>
</protein>
<dbReference type="InterPro" id="IPR057670">
    <property type="entry name" value="SH3_retrovirus"/>
</dbReference>
<evidence type="ECO:0000259" key="2">
    <source>
        <dbReference type="Pfam" id="PF07727"/>
    </source>
</evidence>
<sequence>MKAIFNQMETKVAKCSVDKKYLDIEKKELSLDNDRLLEHIIYIVYICVNSLTTLTNYARIEQSYIDEYSEILVLKAELAKKEHMIEKRFFDEVVLRFARLENRPVNLELKLQHQKESFRNNKPINNQNAPKIPNFFIRNEWQAKLDAKDVSIAKLNKHIKSLKGKNVIENDAPTNKAKIIAPGMFKIDLEPLSPKVKKNRDAHIDYIKHTQENADILRDLVEHARAIRPLDSDLDSAWQRSQLINFVSKLLGNVRFRNDQIAKIMGYGDYQLGNVTISRVYNVEGLRHNLFSVGQFCDSDLEVAFWKHTCYVHDLDGADLLSGLRDTNLYTISMDDMLKSVNTVCYTQNRSLIRLRYNKTPYELMHDKKPDLSYLYVFGSLCYPTNDSEDLGKFKARANIGIFIGYAPANKAFRVYNKRTRLIMETIHVTFDELTTMDSEQFSSGPAPQVMTPRTLSSGLVPNPIPQPPYVPPTKNDWDILFQSMFDEFFNPPPSVVSQVPAATTRRPADPTGSHVSTSLKQDAPSASTSSTQEKEHSLIISQVAKGYRQEEKIDFKESFALVSILESIRIFIANAANKNMTIYQMDVKTAFLNGELREVVYVTQPEGFVDQDKPNHVYRLKKALYGLKQAPCVWYDMWSSFLLSQEFSKGAVDPTLFTKKACRNILLMSMMGKMSFFLGLYISQSPRGIFINQSNYALEIIKKYGMLSSDPVDTPMVDKSKPNEDLQGKQVDPTHYRGKAYQKALTCTYADAYHVGCQDTRCSTFGSAQFLGDKLISWPSKKQKSTAISSIEAEYIALSGAIALCYNNVQHSRSKHIDVRYHFIKEQVENGVVELYFVKTEYQLADIFTKALPRERFNFLIEKLGMKSMSLETLENLAEEEEE</sequence>
<evidence type="ECO:0000313" key="5">
    <source>
        <dbReference type="Proteomes" id="UP001151760"/>
    </source>
</evidence>
<dbReference type="EMBL" id="BQNB010011337">
    <property type="protein sequence ID" value="GJS89253.1"/>
    <property type="molecule type" value="Genomic_DNA"/>
</dbReference>